<dbReference type="SUPFAM" id="SSF54506">
    <property type="entry name" value="Diaminopimelate epimerase-like"/>
    <property type="match status" value="2"/>
</dbReference>
<reference evidence="10 11" key="1">
    <citation type="submission" date="2019-11" db="EMBL/GenBank/DDBJ databases">
        <title>Characterisation of Fundicoccus ignavus gen. nov. sp. nov., a novel genus of the family Aerococcaceae isolated from bulk tank milk.</title>
        <authorList>
            <person name="Siebert A."/>
            <person name="Huptas C."/>
            <person name="Wenning M."/>
            <person name="Scherer S."/>
            <person name="Doll E.V."/>
        </authorList>
    </citation>
    <scope>NUCLEOTIDE SEQUENCE [LARGE SCALE GENOMIC DNA]</scope>
    <source>
        <strain evidence="10 11">WS4759</strain>
    </source>
</reference>
<evidence type="ECO:0000256" key="6">
    <source>
        <dbReference type="ARBA" id="ARBA00023235"/>
    </source>
</evidence>
<feature type="active site" description="Proton acceptor" evidence="8">
    <location>
        <position position="230"/>
    </location>
</feature>
<keyword evidence="8" id="KW-0963">Cytoplasm</keyword>
<evidence type="ECO:0000256" key="1">
    <source>
        <dbReference type="ARBA" id="ARBA00005196"/>
    </source>
</evidence>
<feature type="binding site" evidence="8">
    <location>
        <position position="203"/>
    </location>
    <ligand>
        <name>substrate</name>
    </ligand>
</feature>
<keyword evidence="4 8" id="KW-0028">Amino-acid biosynthesis</keyword>
<comment type="function">
    <text evidence="8">Catalyzes the stereoinversion of LL-2,6-diaminopimelate (L,L-DAP) to meso-diaminopimelate (meso-DAP), a precursor of L-lysine and an essential component of the bacterial peptidoglycan.</text>
</comment>
<dbReference type="UniPathway" id="UPA00034">
    <property type="reaction ID" value="UER00025"/>
</dbReference>
<sequence>MTNLVSNQGIPFTKMEGLGNDYIYINDLAENLSNLADLAVEMSERHYGIGSDGIIVLRPSSIADFKMRMFNLDGSEGKMCGNGIRCLAKFIYDQHLWSDKHLTIETLSGVKQVELIFNQSGQVTGARVNMGQPILENSLIPVQTKEANWLQHPFTLENTTYQVTAVSMGNPHLVIFHPEITKLDLPTLGPKFEHHERFPEQINTEFAEIIRSNEINMRVWERGSGETLACGTGACAVAVASILNGFTDNTVTVNLLGGSLIITWDTSTSGDVYMEGPARTRFSGSYYPNTH</sequence>
<evidence type="ECO:0000256" key="9">
    <source>
        <dbReference type="PROSITE-ProRule" id="PRU10125"/>
    </source>
</evidence>
<dbReference type="Pfam" id="PF01678">
    <property type="entry name" value="DAP_epimerase"/>
    <property type="match status" value="2"/>
</dbReference>
<evidence type="ECO:0000256" key="4">
    <source>
        <dbReference type="ARBA" id="ARBA00022605"/>
    </source>
</evidence>
<comment type="similarity">
    <text evidence="2 8">Belongs to the diaminopimelate epimerase family.</text>
</comment>
<dbReference type="Gene3D" id="3.10.310.10">
    <property type="entry name" value="Diaminopimelate Epimerase, Chain A, domain 1"/>
    <property type="match status" value="2"/>
</dbReference>
<keyword evidence="5 8" id="KW-0457">Lysine biosynthesis</keyword>
<dbReference type="AlphaFoldDB" id="A0A6I2GDT9"/>
<feature type="site" description="Could be important to modulate the pK values of the two catalytic cysteine residues" evidence="8">
    <location>
        <position position="221"/>
    </location>
</feature>
<keyword evidence="11" id="KW-1185">Reference proteome</keyword>
<feature type="binding site" evidence="8">
    <location>
        <begin position="231"/>
        <end position="232"/>
    </location>
    <ligand>
        <name>substrate</name>
    </ligand>
</feature>
<dbReference type="PROSITE" id="PS01326">
    <property type="entry name" value="DAP_EPIMERASE"/>
    <property type="match status" value="1"/>
</dbReference>
<name>A0A6I2GDT9_9LACT</name>
<organism evidence="10 11">
    <name type="scientific">Fundicoccus ignavus</name>
    <dbReference type="NCBI Taxonomy" id="2664442"/>
    <lineage>
        <taxon>Bacteria</taxon>
        <taxon>Bacillati</taxon>
        <taxon>Bacillota</taxon>
        <taxon>Bacilli</taxon>
        <taxon>Lactobacillales</taxon>
        <taxon>Aerococcaceae</taxon>
        <taxon>Fundicoccus</taxon>
    </lineage>
</organism>
<feature type="binding site" evidence="8">
    <location>
        <begin position="221"/>
        <end position="222"/>
    </location>
    <ligand>
        <name>substrate</name>
    </ligand>
</feature>
<evidence type="ECO:0000256" key="7">
    <source>
        <dbReference type="ARBA" id="ARBA00051712"/>
    </source>
</evidence>
<accession>A0A6I2GDT9</accession>
<dbReference type="InterPro" id="IPR001653">
    <property type="entry name" value="DAP_epimerase_DapF"/>
</dbReference>
<comment type="subcellular location">
    <subcellularLocation>
        <location evidence="8">Cytoplasm</location>
    </subcellularLocation>
</comment>
<dbReference type="NCBIfam" id="TIGR00652">
    <property type="entry name" value="DapF"/>
    <property type="match status" value="1"/>
</dbReference>
<comment type="caution">
    <text evidence="10">The sequence shown here is derived from an EMBL/GenBank/DDBJ whole genome shotgun (WGS) entry which is preliminary data.</text>
</comment>
<feature type="binding site" evidence="8">
    <location>
        <begin position="81"/>
        <end position="82"/>
    </location>
    <ligand>
        <name>substrate</name>
    </ligand>
</feature>
<dbReference type="EC" id="5.1.1.7" evidence="3 8"/>
<evidence type="ECO:0000313" key="11">
    <source>
        <dbReference type="Proteomes" id="UP000430975"/>
    </source>
</evidence>
<feature type="binding site" evidence="8">
    <location>
        <position position="20"/>
    </location>
    <ligand>
        <name>substrate</name>
    </ligand>
</feature>
<dbReference type="PANTHER" id="PTHR31689:SF0">
    <property type="entry name" value="DIAMINOPIMELATE EPIMERASE"/>
    <property type="match status" value="1"/>
</dbReference>
<dbReference type="Proteomes" id="UP000430975">
    <property type="component" value="Unassembled WGS sequence"/>
</dbReference>
<dbReference type="GO" id="GO:0008837">
    <property type="term" value="F:diaminopimelate epimerase activity"/>
    <property type="evidence" value="ECO:0007669"/>
    <property type="project" value="UniProtKB-UniRule"/>
</dbReference>
<keyword evidence="6 8" id="KW-0413">Isomerase</keyword>
<comment type="pathway">
    <text evidence="1 8">Amino-acid biosynthesis; L-lysine biosynthesis via DAP pathway; DL-2,6-diaminopimelate from LL-2,6-diaminopimelate: step 1/1.</text>
</comment>
<proteinExistence type="inferred from homology"/>
<gene>
    <name evidence="8" type="primary">dapF</name>
    <name evidence="10" type="ORF">GIY09_08880</name>
</gene>
<dbReference type="GO" id="GO:0005829">
    <property type="term" value="C:cytosol"/>
    <property type="evidence" value="ECO:0007669"/>
    <property type="project" value="TreeGrafter"/>
</dbReference>
<dbReference type="InterPro" id="IPR018510">
    <property type="entry name" value="DAP_epimerase_AS"/>
</dbReference>
<comment type="subunit">
    <text evidence="8">Homodimer.</text>
</comment>
<evidence type="ECO:0000256" key="3">
    <source>
        <dbReference type="ARBA" id="ARBA00013080"/>
    </source>
</evidence>
<feature type="active site" description="Proton donor" evidence="8">
    <location>
        <position position="80"/>
    </location>
</feature>
<comment type="caution">
    <text evidence="8">Lacks conserved residue(s) required for the propagation of feature annotation.</text>
</comment>
<evidence type="ECO:0000256" key="5">
    <source>
        <dbReference type="ARBA" id="ARBA00023154"/>
    </source>
</evidence>
<evidence type="ECO:0000256" key="2">
    <source>
        <dbReference type="ARBA" id="ARBA00010219"/>
    </source>
</evidence>
<dbReference type="HAMAP" id="MF_00197">
    <property type="entry name" value="DAP_epimerase"/>
    <property type="match status" value="1"/>
</dbReference>
<comment type="catalytic activity">
    <reaction evidence="7 8">
        <text>(2S,6S)-2,6-diaminopimelate = meso-2,6-diaminopimelate</text>
        <dbReference type="Rhea" id="RHEA:15393"/>
        <dbReference type="ChEBI" id="CHEBI:57609"/>
        <dbReference type="ChEBI" id="CHEBI:57791"/>
        <dbReference type="EC" id="5.1.1.7"/>
    </reaction>
</comment>
<feature type="binding site" evidence="8">
    <location>
        <position position="71"/>
    </location>
    <ligand>
        <name>substrate</name>
    </ligand>
</feature>
<dbReference type="EMBL" id="WJQS01000008">
    <property type="protein sequence ID" value="MRI85977.1"/>
    <property type="molecule type" value="Genomic_DNA"/>
</dbReference>
<dbReference type="RefSeq" id="WP_153863810.1">
    <property type="nucleotide sequence ID" value="NZ_WJQS01000008.1"/>
</dbReference>
<feature type="active site" evidence="9">
    <location>
        <position position="80"/>
    </location>
</feature>
<feature type="binding site" evidence="8">
    <location>
        <position position="170"/>
    </location>
    <ligand>
        <name>substrate</name>
    </ligand>
</feature>
<evidence type="ECO:0000256" key="8">
    <source>
        <dbReference type="HAMAP-Rule" id="MF_00197"/>
    </source>
</evidence>
<dbReference type="GO" id="GO:0009089">
    <property type="term" value="P:lysine biosynthetic process via diaminopimelate"/>
    <property type="evidence" value="ECO:0007669"/>
    <property type="project" value="UniProtKB-UniRule"/>
</dbReference>
<dbReference type="PANTHER" id="PTHR31689">
    <property type="entry name" value="DIAMINOPIMELATE EPIMERASE, CHLOROPLASTIC"/>
    <property type="match status" value="1"/>
</dbReference>
<protein>
    <recommendedName>
        <fullName evidence="3 8">Diaminopimelate epimerase</fullName>
        <shortName evidence="8">DAP epimerase</shortName>
        <ecNumber evidence="3 8">5.1.1.7</ecNumber>
    </recommendedName>
    <alternativeName>
        <fullName evidence="8">PLP-independent amino acid racemase</fullName>
    </alternativeName>
</protein>
<evidence type="ECO:0000313" key="10">
    <source>
        <dbReference type="EMBL" id="MRI85977.1"/>
    </source>
</evidence>
<feature type="site" description="Could be important to modulate the pK values of the two catalytic cysteine residues" evidence="8">
    <location>
        <position position="172"/>
    </location>
</feature>